<dbReference type="GO" id="GO:0005509">
    <property type="term" value="F:calcium ion binding"/>
    <property type="evidence" value="ECO:0007669"/>
    <property type="project" value="InterPro"/>
</dbReference>
<feature type="region of interest" description="Disordered" evidence="2">
    <location>
        <begin position="264"/>
        <end position="297"/>
    </location>
</feature>
<feature type="domain" description="EF-hand" evidence="3">
    <location>
        <begin position="151"/>
        <end position="180"/>
    </location>
</feature>
<comment type="caution">
    <text evidence="4">The sequence shown here is derived from an EMBL/GenBank/DDBJ whole genome shotgun (WGS) entry which is preliminary data.</text>
</comment>
<protein>
    <submittedName>
        <fullName evidence="4">CPK15 protein</fullName>
    </submittedName>
</protein>
<proteinExistence type="predicted"/>
<dbReference type="PROSITE" id="PS50222">
    <property type="entry name" value="EF_HAND_2"/>
    <property type="match status" value="1"/>
</dbReference>
<dbReference type="AlphaFoldDB" id="A0A812R852"/>
<keyword evidence="5" id="KW-1185">Reference proteome</keyword>
<dbReference type="InterPro" id="IPR011992">
    <property type="entry name" value="EF-hand-dom_pair"/>
</dbReference>
<organism evidence="4 5">
    <name type="scientific">Symbiodinium natans</name>
    <dbReference type="NCBI Taxonomy" id="878477"/>
    <lineage>
        <taxon>Eukaryota</taxon>
        <taxon>Sar</taxon>
        <taxon>Alveolata</taxon>
        <taxon>Dinophyceae</taxon>
        <taxon>Suessiales</taxon>
        <taxon>Symbiodiniaceae</taxon>
        <taxon>Symbiodinium</taxon>
    </lineage>
</organism>
<keyword evidence="1" id="KW-0106">Calcium</keyword>
<reference evidence="4" key="1">
    <citation type="submission" date="2021-02" db="EMBL/GenBank/DDBJ databases">
        <authorList>
            <person name="Dougan E. K."/>
            <person name="Rhodes N."/>
            <person name="Thang M."/>
            <person name="Chan C."/>
        </authorList>
    </citation>
    <scope>NUCLEOTIDE SEQUENCE</scope>
</reference>
<accession>A0A812R852</accession>
<gene>
    <name evidence="4" type="primary">CPK15</name>
    <name evidence="4" type="ORF">SNAT2548_LOCUS23103</name>
</gene>
<feature type="region of interest" description="Disordered" evidence="2">
    <location>
        <begin position="314"/>
        <end position="352"/>
    </location>
</feature>
<evidence type="ECO:0000259" key="3">
    <source>
        <dbReference type="PROSITE" id="PS50222"/>
    </source>
</evidence>
<evidence type="ECO:0000313" key="4">
    <source>
        <dbReference type="EMBL" id="CAE7424613.1"/>
    </source>
</evidence>
<evidence type="ECO:0000313" key="5">
    <source>
        <dbReference type="Proteomes" id="UP000604046"/>
    </source>
</evidence>
<dbReference type="Proteomes" id="UP000604046">
    <property type="component" value="Unassembled WGS sequence"/>
</dbReference>
<dbReference type="SUPFAM" id="SSF47473">
    <property type="entry name" value="EF-hand"/>
    <property type="match status" value="1"/>
</dbReference>
<dbReference type="EMBL" id="CAJNDS010002310">
    <property type="protein sequence ID" value="CAE7424613.1"/>
    <property type="molecule type" value="Genomic_DNA"/>
</dbReference>
<dbReference type="PROSITE" id="PS00018">
    <property type="entry name" value="EF_HAND_1"/>
    <property type="match status" value="1"/>
</dbReference>
<name>A0A812R852_9DINO</name>
<evidence type="ECO:0000256" key="1">
    <source>
        <dbReference type="ARBA" id="ARBA00022837"/>
    </source>
</evidence>
<sequence length="375" mass="40777">MESRFERSERIAKSSTKTLAGELQAAPVEAAGWWGSRAQLPRDFLLRLRAFCAADSVSRAILLVGADLLGEEALAPLRAAFQRLDGWSPDGLLTEEDLRHRLPKMGCKEVPRDLDLLLLEADGDGVGLLDYTTFLAVAMGPQELLSSPLGRTVFAQMDRDEDGVLSVADLAAFLGRVDKDMESLSKAGIEQPLTFEGFEMLLKNVAKHQEDLQQPGAGAARHVLSESALKQLELAVETVAGEAFPERAEAIKAKRRLADAAHAKRVAASVKDQKRRKEKVRRRRKVVPLEGQAEADQTALMQADPVAMSLLVEDSSDEGDSPSAASASQAQSDVGFAEASSSTSEPRTEPISVESDFFRTRLRESGRLTRLTISL</sequence>
<dbReference type="InterPro" id="IPR002048">
    <property type="entry name" value="EF_hand_dom"/>
</dbReference>
<dbReference type="Gene3D" id="1.10.238.10">
    <property type="entry name" value="EF-hand"/>
    <property type="match status" value="1"/>
</dbReference>
<feature type="compositionally biased region" description="Basic residues" evidence="2">
    <location>
        <begin position="273"/>
        <end position="286"/>
    </location>
</feature>
<evidence type="ECO:0000256" key="2">
    <source>
        <dbReference type="SAM" id="MobiDB-lite"/>
    </source>
</evidence>
<dbReference type="InterPro" id="IPR018247">
    <property type="entry name" value="EF_Hand_1_Ca_BS"/>
</dbReference>
<feature type="compositionally biased region" description="Low complexity" evidence="2">
    <location>
        <begin position="323"/>
        <end position="332"/>
    </location>
</feature>